<dbReference type="InterPro" id="IPR004474">
    <property type="entry name" value="LytR_CpsA_psr"/>
</dbReference>
<dbReference type="RefSeq" id="WP_262431017.1">
    <property type="nucleotide sequence ID" value="NZ_JACRTE010000001.1"/>
</dbReference>
<feature type="domain" description="Cell envelope-related transcriptional attenuator" evidence="3">
    <location>
        <begin position="66"/>
        <end position="224"/>
    </location>
</feature>
<proteinExistence type="inferred from homology"/>
<evidence type="ECO:0000259" key="3">
    <source>
        <dbReference type="Pfam" id="PF03816"/>
    </source>
</evidence>
<dbReference type="NCBIfam" id="TIGR00350">
    <property type="entry name" value="lytR_cpsA_psr"/>
    <property type="match status" value="1"/>
</dbReference>
<comment type="similarity">
    <text evidence="1">Belongs to the LytR/CpsA/Psr (LCP) family.</text>
</comment>
<dbReference type="Gene3D" id="3.40.630.190">
    <property type="entry name" value="LCP protein"/>
    <property type="match status" value="1"/>
</dbReference>
<dbReference type="AlphaFoldDB" id="A0A926IS91"/>
<evidence type="ECO:0000256" key="2">
    <source>
        <dbReference type="SAM" id="Phobius"/>
    </source>
</evidence>
<evidence type="ECO:0000313" key="6">
    <source>
        <dbReference type="Proteomes" id="UP000647416"/>
    </source>
</evidence>
<sequence length="429" mass="47769">MSKSIKTYWKNTLSFTLILALIATGGFGFFWSKMIYGVRASGKNNLTNENICVNSLILGVDKEGYRTDVIIFAQLNLANNTLNMIQIPRDTYVATNKLDHKINSSYISFTNGKITPKVENVYNSVEEVLGLKADNYILVDINGFRNIIDAIGGVEFDVPIRMFYNDPEQNLHIDLQKGKQLLNGKKAEMLVRFRQNDDHTGYPRADLDRNEVQRKFIYAVIDKVFDITNFSKLPELVASVTSSVKTSFDSNKILQYSTIALSVPRENINIMGIEGVAENRPYGSYFVANKTLNKELVSKYFIDGSDSALSGVEVSRRNLLMSDDAENTEQVDMTLSDASFIEKKLATVEIIDGSNGKKDASSIKSALESKGYRVRDVHSTGSVKYSETKVIAKKSSKNVNTVCKIIGEEKFVVNESKTDGADILIVLGS</sequence>
<keyword evidence="2" id="KW-0812">Transmembrane</keyword>
<dbReference type="PANTHER" id="PTHR33392:SF6">
    <property type="entry name" value="POLYISOPRENYL-TEICHOIC ACID--PEPTIDOGLYCAN TEICHOIC ACID TRANSFERASE TAGU"/>
    <property type="match status" value="1"/>
</dbReference>
<feature type="domain" description="LytR/CpsA/Psr regulator C-terminal" evidence="4">
    <location>
        <begin position="347"/>
        <end position="429"/>
    </location>
</feature>
<dbReference type="Proteomes" id="UP000647416">
    <property type="component" value="Unassembled WGS sequence"/>
</dbReference>
<evidence type="ECO:0000313" key="5">
    <source>
        <dbReference type="EMBL" id="MBC8595290.1"/>
    </source>
</evidence>
<evidence type="ECO:0000259" key="4">
    <source>
        <dbReference type="Pfam" id="PF13399"/>
    </source>
</evidence>
<reference evidence="5" key="1">
    <citation type="submission" date="2020-08" db="EMBL/GenBank/DDBJ databases">
        <title>Genome public.</title>
        <authorList>
            <person name="Liu C."/>
            <person name="Sun Q."/>
        </authorList>
    </citation>
    <scope>NUCLEOTIDE SEQUENCE</scope>
    <source>
        <strain evidence="5">NSJ-50</strain>
    </source>
</reference>
<dbReference type="EMBL" id="JACRTE010000001">
    <property type="protein sequence ID" value="MBC8595290.1"/>
    <property type="molecule type" value="Genomic_DNA"/>
</dbReference>
<comment type="caution">
    <text evidence="5">The sequence shown here is derived from an EMBL/GenBank/DDBJ whole genome shotgun (WGS) entry which is preliminary data.</text>
</comment>
<keyword evidence="2" id="KW-1133">Transmembrane helix</keyword>
<dbReference type="Pfam" id="PF03816">
    <property type="entry name" value="LytR_cpsA_psr"/>
    <property type="match status" value="1"/>
</dbReference>
<accession>A0A926IS91</accession>
<protein>
    <submittedName>
        <fullName evidence="5">LCP family protein</fullName>
    </submittedName>
</protein>
<gene>
    <name evidence="5" type="ORF">H8706_00175</name>
</gene>
<dbReference type="InterPro" id="IPR027381">
    <property type="entry name" value="LytR/CpsA/Psr_C"/>
</dbReference>
<dbReference type="InterPro" id="IPR050922">
    <property type="entry name" value="LytR/CpsA/Psr_CW_biosynth"/>
</dbReference>
<evidence type="ECO:0000256" key="1">
    <source>
        <dbReference type="ARBA" id="ARBA00006068"/>
    </source>
</evidence>
<keyword evidence="6" id="KW-1185">Reference proteome</keyword>
<dbReference type="Pfam" id="PF13399">
    <property type="entry name" value="LytR_C"/>
    <property type="match status" value="1"/>
</dbReference>
<name>A0A926IS91_9FIRM</name>
<dbReference type="PANTHER" id="PTHR33392">
    <property type="entry name" value="POLYISOPRENYL-TEICHOIC ACID--PEPTIDOGLYCAN TEICHOIC ACID TRANSFERASE TAGU"/>
    <property type="match status" value="1"/>
</dbReference>
<organism evidence="5 6">
    <name type="scientific">Qingrenia yutianensis</name>
    <dbReference type="NCBI Taxonomy" id="2763676"/>
    <lineage>
        <taxon>Bacteria</taxon>
        <taxon>Bacillati</taxon>
        <taxon>Bacillota</taxon>
        <taxon>Clostridia</taxon>
        <taxon>Eubacteriales</taxon>
        <taxon>Oscillospiraceae</taxon>
        <taxon>Qingrenia</taxon>
    </lineage>
</organism>
<feature type="transmembrane region" description="Helical" evidence="2">
    <location>
        <begin position="12"/>
        <end position="31"/>
    </location>
</feature>
<keyword evidence="2" id="KW-0472">Membrane</keyword>